<dbReference type="PATRIC" id="fig|886738.10.peg.16"/>
<reference evidence="1" key="1">
    <citation type="journal article" date="2011" name="PLoS ONE">
        <title>Genome of a low-salinity ammonia-oxidizing archaeon determined by single-cell and metagenomic analysis.</title>
        <authorList>
            <person name="Blainey P.C."/>
            <person name="Mosier A.C."/>
            <person name="Potanina A."/>
            <person name="Francis C.A."/>
            <person name="Quake S.R."/>
        </authorList>
    </citation>
    <scope>NUCLEOTIDE SEQUENCE [LARGE SCALE GENOMIC DNA]</scope>
    <source>
        <strain evidence="1">SFB1</strain>
    </source>
</reference>
<proteinExistence type="predicted"/>
<dbReference type="EMBL" id="AEGP01000013">
    <property type="protein sequence ID" value="EGG43060.1"/>
    <property type="molecule type" value="Genomic_DNA"/>
</dbReference>
<accession>F3KHS5</accession>
<organism evidence="1">
    <name type="scientific">Candidatus Nitrosarchaeum limnium SFB1</name>
    <dbReference type="NCBI Taxonomy" id="886738"/>
    <lineage>
        <taxon>Archaea</taxon>
        <taxon>Nitrososphaerota</taxon>
        <taxon>Nitrososphaeria</taxon>
        <taxon>Nitrosopumilales</taxon>
        <taxon>Nitrosopumilaceae</taxon>
        <taxon>Nitrosarchaeum</taxon>
    </lineage>
</organism>
<gene>
    <name evidence="1" type="ORF">Nlim_0015</name>
</gene>
<evidence type="ECO:0000313" key="1">
    <source>
        <dbReference type="EMBL" id="EGG43060.1"/>
    </source>
</evidence>
<dbReference type="Proteomes" id="UP000004348">
    <property type="component" value="Chromosome"/>
</dbReference>
<protein>
    <submittedName>
        <fullName evidence="1">Uncharacterized protein</fullName>
    </submittedName>
</protein>
<comment type="caution">
    <text evidence="1">The sequence shown here is derived from an EMBL/GenBank/DDBJ whole genome shotgun (WGS) entry which is preliminary data.</text>
</comment>
<dbReference type="HOGENOM" id="CLU_1665401_0_0_2"/>
<name>F3KHS5_9ARCH</name>
<dbReference type="AlphaFoldDB" id="F3KHS5"/>
<sequence length="188" mass="22340">MTIIVTSKKTNLATRLMIIIGINIRNTMTFSEIVLDLQQELKTNLPQIRFMLKKNPAMTYTRIVEIGKQVGKKYNIKLIVNFPKEGRIDEFDMYGKRDLSLIIDYEKTRFPINREIIKEKAREVLGDIKVEDAYMYENKEGVRVFTDNWKIDILPHSVHIWTEFNEKVTEFCNWLLENAYEIKKYPNK</sequence>